<dbReference type="Proteomes" id="UP000199758">
    <property type="component" value="Unassembled WGS sequence"/>
</dbReference>
<dbReference type="RefSeq" id="WP_072892929.1">
    <property type="nucleotide sequence ID" value="NZ_FQWZ01000001.1"/>
</dbReference>
<evidence type="ECO:0000256" key="1">
    <source>
        <dbReference type="ARBA" id="ARBA00009437"/>
    </source>
</evidence>
<evidence type="ECO:0000313" key="6">
    <source>
        <dbReference type="EMBL" id="SHG45724.1"/>
    </source>
</evidence>
<dbReference type="OrthoDB" id="9803735at2"/>
<comment type="similarity">
    <text evidence="1">Belongs to the LysR transcriptional regulatory family.</text>
</comment>
<dbReference type="PANTHER" id="PTHR30126">
    <property type="entry name" value="HTH-TYPE TRANSCRIPTIONAL REGULATOR"/>
    <property type="match status" value="1"/>
</dbReference>
<dbReference type="GO" id="GO:0000976">
    <property type="term" value="F:transcription cis-regulatory region binding"/>
    <property type="evidence" value="ECO:0007669"/>
    <property type="project" value="TreeGrafter"/>
</dbReference>
<sequence length="296" mass="32920">MELYQLRSFVAVAEMRHLTRAAEKLHISQPALSAQIRALEDTFATPLFERTPAGMMLTAAGRRLLPMAEKVLSAAQAMRNEARAIKGEIGGIVRVGTVSDPEFIRVAPFMSATMSRYPLVEIEFHHVVTGEAFEMIRDGGLDASFYYGELSHPDVVSVELREVVFRVVVPSAWKDRLKTNSFEEIATQPWVIPPPISTHHDLIAGLFKQHGVRPSRIVEADHEAVISSLAIAGLGIALMREEKAMERARSGEVMLWGDVRLRTRLQFIHAKERSDDPIIRSLVGVIRDVWAPAPAA</sequence>
<accession>A0A1M5JYW2</accession>
<dbReference type="PANTHER" id="PTHR30126:SF40">
    <property type="entry name" value="HTH-TYPE TRANSCRIPTIONAL REGULATOR GLTR"/>
    <property type="match status" value="1"/>
</dbReference>
<evidence type="ECO:0000256" key="2">
    <source>
        <dbReference type="ARBA" id="ARBA00023015"/>
    </source>
</evidence>
<keyword evidence="3 6" id="KW-0238">DNA-binding</keyword>
<proteinExistence type="inferred from homology"/>
<dbReference type="FunFam" id="1.10.10.10:FF:000001">
    <property type="entry name" value="LysR family transcriptional regulator"/>
    <property type="match status" value="1"/>
</dbReference>
<protein>
    <submittedName>
        <fullName evidence="6">DNA-binding transcriptional regulator, LysR family</fullName>
    </submittedName>
</protein>
<organism evidence="6 7">
    <name type="scientific">Hydrocarboniphaga daqingensis</name>
    <dbReference type="NCBI Taxonomy" id="490188"/>
    <lineage>
        <taxon>Bacteria</taxon>
        <taxon>Pseudomonadati</taxon>
        <taxon>Pseudomonadota</taxon>
        <taxon>Gammaproteobacteria</taxon>
        <taxon>Nevskiales</taxon>
        <taxon>Nevskiaceae</taxon>
        <taxon>Hydrocarboniphaga</taxon>
    </lineage>
</organism>
<dbReference type="STRING" id="490188.SAMN04488068_0276"/>
<dbReference type="Gene3D" id="1.10.10.10">
    <property type="entry name" value="Winged helix-like DNA-binding domain superfamily/Winged helix DNA-binding domain"/>
    <property type="match status" value="1"/>
</dbReference>
<evidence type="ECO:0000313" key="7">
    <source>
        <dbReference type="Proteomes" id="UP000199758"/>
    </source>
</evidence>
<dbReference type="PROSITE" id="PS50931">
    <property type="entry name" value="HTH_LYSR"/>
    <property type="match status" value="1"/>
</dbReference>
<dbReference type="AlphaFoldDB" id="A0A1M5JYW2"/>
<reference evidence="6 7" key="1">
    <citation type="submission" date="2016-11" db="EMBL/GenBank/DDBJ databases">
        <authorList>
            <person name="Jaros S."/>
            <person name="Januszkiewicz K."/>
            <person name="Wedrychowicz H."/>
        </authorList>
    </citation>
    <scope>NUCLEOTIDE SEQUENCE [LARGE SCALE GENOMIC DNA]</scope>
    <source>
        <strain evidence="6 7">CGMCC 1.7049</strain>
    </source>
</reference>
<keyword evidence="2" id="KW-0805">Transcription regulation</keyword>
<dbReference type="InterPro" id="IPR036388">
    <property type="entry name" value="WH-like_DNA-bd_sf"/>
</dbReference>
<keyword evidence="4" id="KW-0804">Transcription</keyword>
<dbReference type="InterPro" id="IPR000847">
    <property type="entry name" value="LysR_HTH_N"/>
</dbReference>
<dbReference type="EMBL" id="FQWZ01000001">
    <property type="protein sequence ID" value="SHG45724.1"/>
    <property type="molecule type" value="Genomic_DNA"/>
</dbReference>
<dbReference type="GO" id="GO:0003700">
    <property type="term" value="F:DNA-binding transcription factor activity"/>
    <property type="evidence" value="ECO:0007669"/>
    <property type="project" value="InterPro"/>
</dbReference>
<keyword evidence="7" id="KW-1185">Reference proteome</keyword>
<dbReference type="SUPFAM" id="SSF53850">
    <property type="entry name" value="Periplasmic binding protein-like II"/>
    <property type="match status" value="1"/>
</dbReference>
<dbReference type="SUPFAM" id="SSF46785">
    <property type="entry name" value="Winged helix' DNA-binding domain"/>
    <property type="match status" value="1"/>
</dbReference>
<dbReference type="CDD" id="cd05466">
    <property type="entry name" value="PBP2_LTTR_substrate"/>
    <property type="match status" value="1"/>
</dbReference>
<dbReference type="InterPro" id="IPR036390">
    <property type="entry name" value="WH_DNA-bd_sf"/>
</dbReference>
<dbReference type="Pfam" id="PF03466">
    <property type="entry name" value="LysR_substrate"/>
    <property type="match status" value="1"/>
</dbReference>
<name>A0A1M5JYW2_9GAMM</name>
<evidence type="ECO:0000256" key="3">
    <source>
        <dbReference type="ARBA" id="ARBA00023125"/>
    </source>
</evidence>
<dbReference type="Pfam" id="PF00126">
    <property type="entry name" value="HTH_1"/>
    <property type="match status" value="1"/>
</dbReference>
<evidence type="ECO:0000259" key="5">
    <source>
        <dbReference type="PROSITE" id="PS50931"/>
    </source>
</evidence>
<gene>
    <name evidence="6" type="ORF">SAMN04488068_0276</name>
</gene>
<dbReference type="PRINTS" id="PR00039">
    <property type="entry name" value="HTHLYSR"/>
</dbReference>
<dbReference type="InterPro" id="IPR005119">
    <property type="entry name" value="LysR_subst-bd"/>
</dbReference>
<evidence type="ECO:0000256" key="4">
    <source>
        <dbReference type="ARBA" id="ARBA00023163"/>
    </source>
</evidence>
<dbReference type="Gene3D" id="3.40.190.290">
    <property type="match status" value="1"/>
</dbReference>
<feature type="domain" description="HTH lysR-type" evidence="5">
    <location>
        <begin position="1"/>
        <end position="58"/>
    </location>
</feature>